<sequence>MKKGIVILFAATLGLAACNQYKKGPGGLMYTIHKDGGKDKIKEGDIVKLNFIQKTEKDSVTVNTWDMDAPQVFPVQKKVYAGDMNDVLTLFGEGDSATFKLDLDTVAKYSGQPKPANTKDKYLVFTIKVEKVLQKGKGEADSTFQKKARDFFEKDYKANIERLKGAEAGKIKKYIADNNLKTVTTASGLQYVISKPGNAEKPVLGDTMMVNYTGKLTTKKSNGKDNVFDTSDEKIAKESGKHNPMATYGPRPITLGRAIPGFDEGLKLIGKGGKMTLIIPSNLAYGEGGMQQGGISPFSPLVFEVELSDIKKPKAAPAGVAGATIAPVTAAPATAPAAAGHEGHKH</sequence>
<evidence type="ECO:0000256" key="5">
    <source>
        <dbReference type="ARBA" id="ARBA00023235"/>
    </source>
</evidence>
<gene>
    <name evidence="8" type="ORF">SAMN05421820_11245</name>
</gene>
<evidence type="ECO:0000259" key="7">
    <source>
        <dbReference type="PROSITE" id="PS50059"/>
    </source>
</evidence>
<dbReference type="InterPro" id="IPR001179">
    <property type="entry name" value="PPIase_FKBP_dom"/>
</dbReference>
<dbReference type="InterPro" id="IPR046357">
    <property type="entry name" value="PPIase_dom_sf"/>
</dbReference>
<name>A0A1H0H6L7_9SPHI</name>
<dbReference type="PANTHER" id="PTHR43811">
    <property type="entry name" value="FKBP-TYPE PEPTIDYL-PROLYL CIS-TRANS ISOMERASE FKPA"/>
    <property type="match status" value="1"/>
</dbReference>
<accession>A0A1H0H6L7</accession>
<keyword evidence="4 6" id="KW-0697">Rotamase</keyword>
<keyword evidence="5 6" id="KW-0413">Isomerase</keyword>
<keyword evidence="9" id="KW-1185">Reference proteome</keyword>
<evidence type="ECO:0000256" key="2">
    <source>
        <dbReference type="ARBA" id="ARBA00006577"/>
    </source>
</evidence>
<proteinExistence type="inferred from homology"/>
<dbReference type="AlphaFoldDB" id="A0A1H0H6L7"/>
<dbReference type="OrthoDB" id="9814548at2"/>
<dbReference type="Pfam" id="PF00254">
    <property type="entry name" value="FKBP_C"/>
    <property type="match status" value="1"/>
</dbReference>
<dbReference type="GO" id="GO:0003755">
    <property type="term" value="F:peptidyl-prolyl cis-trans isomerase activity"/>
    <property type="evidence" value="ECO:0007669"/>
    <property type="project" value="UniProtKB-KW"/>
</dbReference>
<dbReference type="STRING" id="430522.BFS30_12340"/>
<dbReference type="PANTHER" id="PTHR43811:SF19">
    <property type="entry name" value="39 KDA FK506-BINDING NUCLEAR PROTEIN"/>
    <property type="match status" value="1"/>
</dbReference>
<dbReference type="EMBL" id="FNGY01000012">
    <property type="protein sequence ID" value="SDO14782.1"/>
    <property type="molecule type" value="Genomic_DNA"/>
</dbReference>
<dbReference type="PROSITE" id="PS50059">
    <property type="entry name" value="FKBP_PPIASE"/>
    <property type="match status" value="1"/>
</dbReference>
<evidence type="ECO:0000256" key="6">
    <source>
        <dbReference type="PROSITE-ProRule" id="PRU00277"/>
    </source>
</evidence>
<feature type="domain" description="PPIase FKBP-type" evidence="7">
    <location>
        <begin position="205"/>
        <end position="311"/>
    </location>
</feature>
<evidence type="ECO:0000256" key="4">
    <source>
        <dbReference type="ARBA" id="ARBA00023110"/>
    </source>
</evidence>
<evidence type="ECO:0000313" key="9">
    <source>
        <dbReference type="Proteomes" id="UP000183200"/>
    </source>
</evidence>
<dbReference type="SUPFAM" id="SSF54534">
    <property type="entry name" value="FKBP-like"/>
    <property type="match status" value="2"/>
</dbReference>
<comment type="similarity">
    <text evidence="2">Belongs to the FKBP-type PPIase family.</text>
</comment>
<comment type="catalytic activity">
    <reaction evidence="1 6">
        <text>[protein]-peptidylproline (omega=180) = [protein]-peptidylproline (omega=0)</text>
        <dbReference type="Rhea" id="RHEA:16237"/>
        <dbReference type="Rhea" id="RHEA-COMP:10747"/>
        <dbReference type="Rhea" id="RHEA-COMP:10748"/>
        <dbReference type="ChEBI" id="CHEBI:83833"/>
        <dbReference type="ChEBI" id="CHEBI:83834"/>
        <dbReference type="EC" id="5.2.1.8"/>
    </reaction>
</comment>
<reference evidence="9" key="1">
    <citation type="submission" date="2016-10" db="EMBL/GenBank/DDBJ databases">
        <authorList>
            <person name="Varghese N."/>
            <person name="Submissions S."/>
        </authorList>
    </citation>
    <scope>NUCLEOTIDE SEQUENCE [LARGE SCALE GENOMIC DNA]</scope>
    <source>
        <strain evidence="9">DSM 19110</strain>
    </source>
</reference>
<dbReference type="EC" id="5.2.1.8" evidence="3 6"/>
<dbReference type="Proteomes" id="UP000183200">
    <property type="component" value="Unassembled WGS sequence"/>
</dbReference>
<organism evidence="8 9">
    <name type="scientific">Pedobacter steynii</name>
    <dbReference type="NCBI Taxonomy" id="430522"/>
    <lineage>
        <taxon>Bacteria</taxon>
        <taxon>Pseudomonadati</taxon>
        <taxon>Bacteroidota</taxon>
        <taxon>Sphingobacteriia</taxon>
        <taxon>Sphingobacteriales</taxon>
        <taxon>Sphingobacteriaceae</taxon>
        <taxon>Pedobacter</taxon>
    </lineage>
</organism>
<protein>
    <recommendedName>
        <fullName evidence="3 6">peptidylprolyl isomerase</fullName>
        <ecNumber evidence="3 6">5.2.1.8</ecNumber>
    </recommendedName>
</protein>
<evidence type="ECO:0000256" key="3">
    <source>
        <dbReference type="ARBA" id="ARBA00013194"/>
    </source>
</evidence>
<evidence type="ECO:0000313" key="8">
    <source>
        <dbReference type="EMBL" id="SDO14782.1"/>
    </source>
</evidence>
<dbReference type="PROSITE" id="PS51257">
    <property type="entry name" value="PROKAR_LIPOPROTEIN"/>
    <property type="match status" value="1"/>
</dbReference>
<evidence type="ECO:0000256" key="1">
    <source>
        <dbReference type="ARBA" id="ARBA00000971"/>
    </source>
</evidence>
<dbReference type="Gene3D" id="3.10.50.40">
    <property type="match status" value="2"/>
</dbReference>
<dbReference type="RefSeq" id="WP_074612053.1">
    <property type="nucleotide sequence ID" value="NZ_FNGY01000012.1"/>
</dbReference>